<evidence type="ECO:0000313" key="1">
    <source>
        <dbReference type="EMBL" id="PIL42627.1"/>
    </source>
</evidence>
<accession>A0A2G8T995</accession>
<proteinExistence type="predicted"/>
<dbReference type="Proteomes" id="UP000230390">
    <property type="component" value="Unassembled WGS sequence"/>
</dbReference>
<organism evidence="1 2">
    <name type="scientific">Massilia eurypsychrophila</name>
    <dbReference type="NCBI Taxonomy" id="1485217"/>
    <lineage>
        <taxon>Bacteria</taxon>
        <taxon>Pseudomonadati</taxon>
        <taxon>Pseudomonadota</taxon>
        <taxon>Betaproteobacteria</taxon>
        <taxon>Burkholderiales</taxon>
        <taxon>Oxalobacteraceae</taxon>
        <taxon>Telluria group</taxon>
        <taxon>Massilia</taxon>
    </lineage>
</organism>
<sequence length="126" mass="14259">MNTSKHHISKLSKMSTQLPDLIASLDAATTDLAQRMAELKAQGLIYATEHWKDQKYMVLLYPIQAGQPRKREYVGKDPAKVEDAKAKIQRAKDYEALAAKAKRLDESLFEGFRRLQEAASVLERAN</sequence>
<name>A0A2G8T995_9BURK</name>
<gene>
    <name evidence="1" type="ORF">CR105_23130</name>
</gene>
<dbReference type="EMBL" id="PDOC01000023">
    <property type="protein sequence ID" value="PIL42627.1"/>
    <property type="molecule type" value="Genomic_DNA"/>
</dbReference>
<dbReference type="AlphaFoldDB" id="A0A2G8T995"/>
<dbReference type="RefSeq" id="WP_099792651.1">
    <property type="nucleotide sequence ID" value="NZ_JBHLYV010000064.1"/>
</dbReference>
<comment type="caution">
    <text evidence="1">The sequence shown here is derived from an EMBL/GenBank/DDBJ whole genome shotgun (WGS) entry which is preliminary data.</text>
</comment>
<keyword evidence="2" id="KW-1185">Reference proteome</keyword>
<evidence type="ECO:0000313" key="2">
    <source>
        <dbReference type="Proteomes" id="UP000230390"/>
    </source>
</evidence>
<dbReference type="OrthoDB" id="9156384at2"/>
<protein>
    <submittedName>
        <fullName evidence="1">Uncharacterized protein</fullName>
    </submittedName>
</protein>
<reference evidence="1 2" key="1">
    <citation type="submission" date="2017-10" db="EMBL/GenBank/DDBJ databases">
        <title>Massilia psychrophilum sp. nov., a novel purple-pigmented bacterium isolated from Tianshan glacier, Xinjiang Municipality, China.</title>
        <authorList>
            <person name="Wang H."/>
        </authorList>
    </citation>
    <scope>NUCLEOTIDE SEQUENCE [LARGE SCALE GENOMIC DNA]</scope>
    <source>
        <strain evidence="1 2">JCM 30074</strain>
    </source>
</reference>